<protein>
    <recommendedName>
        <fullName evidence="5">AAA+ ATPase domain-containing protein</fullName>
    </recommendedName>
</protein>
<keyword evidence="4" id="KW-1133">Transmembrane helix</keyword>
<dbReference type="Pfam" id="PF00004">
    <property type="entry name" value="AAA"/>
    <property type="match status" value="1"/>
</dbReference>
<dbReference type="Proteomes" id="UP000006556">
    <property type="component" value="Chromosome"/>
</dbReference>
<evidence type="ECO:0000256" key="3">
    <source>
        <dbReference type="ARBA" id="ARBA00022840"/>
    </source>
</evidence>
<proteinExistence type="inferred from homology"/>
<evidence type="ECO:0000313" key="7">
    <source>
        <dbReference type="Proteomes" id="UP000006556"/>
    </source>
</evidence>
<sequence length="342" mass="37813">MQRQQQSDGIDLVFELMEKAAEHWPVTLALAAALAVYIIMPASFGFFRTFIALLIALLGFVYNAIMQHQRQQKKIEAHWRQRQDALQEVWAEIDGLTGLAPVKEFLREVEAVVRANVIRRQKGLPPLKQSLHMMFTGNPGTGKTTVARLVGKLLAAMGALPSGHLVETDRSGLVGQYVGQTAPKTWEMVGKAMGGVLFVDEAYALAGGKGSQYDFGSEALAVLIKAMEDYRDRFVVILAGYTNEMRKLFELNPGLESRVAFTCEFPDYSPEELVEIAMMEVRKQGFSAAPGVEEELYWRFRSLGRGIGAAGNGRYARKLVEQAVRKAVVAGRVDVLEPGNFA</sequence>
<dbReference type="CDD" id="cd00009">
    <property type="entry name" value="AAA"/>
    <property type="match status" value="1"/>
</dbReference>
<keyword evidence="4" id="KW-0812">Transmembrane</keyword>
<dbReference type="GO" id="GO:0005524">
    <property type="term" value="F:ATP binding"/>
    <property type="evidence" value="ECO:0007669"/>
    <property type="project" value="UniProtKB-KW"/>
</dbReference>
<keyword evidence="3" id="KW-0067">ATP-binding</keyword>
<organism evidence="6 7">
    <name type="scientific">Pelotomaculum thermopropionicum (strain DSM 13744 / JCM 10971 / SI)</name>
    <dbReference type="NCBI Taxonomy" id="370438"/>
    <lineage>
        <taxon>Bacteria</taxon>
        <taxon>Bacillati</taxon>
        <taxon>Bacillota</taxon>
        <taxon>Clostridia</taxon>
        <taxon>Eubacteriales</taxon>
        <taxon>Desulfotomaculaceae</taxon>
        <taxon>Pelotomaculum</taxon>
    </lineage>
</organism>
<evidence type="ECO:0000259" key="5">
    <source>
        <dbReference type="SMART" id="SM00382"/>
    </source>
</evidence>
<comment type="similarity">
    <text evidence="1">Belongs to the CbxX/CfxQ family.</text>
</comment>
<dbReference type="InterPro" id="IPR027417">
    <property type="entry name" value="P-loop_NTPase"/>
</dbReference>
<dbReference type="PANTHER" id="PTHR43392">
    <property type="entry name" value="AAA-TYPE ATPASE FAMILY PROTEIN / ANKYRIN REPEAT FAMILY PROTEIN"/>
    <property type="match status" value="1"/>
</dbReference>
<dbReference type="InterPro" id="IPR003959">
    <property type="entry name" value="ATPase_AAA_core"/>
</dbReference>
<dbReference type="EMBL" id="AP009389">
    <property type="protein sequence ID" value="BAF60665.1"/>
    <property type="molecule type" value="Genomic_DNA"/>
</dbReference>
<dbReference type="HOGENOM" id="CLU_008749_1_0_9"/>
<dbReference type="KEGG" id="pth:PTH_2484"/>
<dbReference type="InterPro" id="IPR003593">
    <property type="entry name" value="AAA+_ATPase"/>
</dbReference>
<dbReference type="SUPFAM" id="SSF52540">
    <property type="entry name" value="P-loop containing nucleoside triphosphate hydrolases"/>
    <property type="match status" value="1"/>
</dbReference>
<dbReference type="PANTHER" id="PTHR43392:SF2">
    <property type="entry name" value="AAA-TYPE ATPASE FAMILY PROTEIN _ ANKYRIN REPEAT FAMILY PROTEIN"/>
    <property type="match status" value="1"/>
</dbReference>
<keyword evidence="7" id="KW-1185">Reference proteome</keyword>
<feature type="transmembrane region" description="Helical" evidence="4">
    <location>
        <begin position="46"/>
        <end position="65"/>
    </location>
</feature>
<evidence type="ECO:0000256" key="4">
    <source>
        <dbReference type="SAM" id="Phobius"/>
    </source>
</evidence>
<evidence type="ECO:0000256" key="1">
    <source>
        <dbReference type="ARBA" id="ARBA00010378"/>
    </source>
</evidence>
<evidence type="ECO:0000256" key="2">
    <source>
        <dbReference type="ARBA" id="ARBA00022741"/>
    </source>
</evidence>
<keyword evidence="4" id="KW-0472">Membrane</keyword>
<dbReference type="GO" id="GO:0016887">
    <property type="term" value="F:ATP hydrolysis activity"/>
    <property type="evidence" value="ECO:0007669"/>
    <property type="project" value="InterPro"/>
</dbReference>
<feature type="domain" description="AAA+ ATPase" evidence="5">
    <location>
        <begin position="129"/>
        <end position="271"/>
    </location>
</feature>
<dbReference type="InterPro" id="IPR050773">
    <property type="entry name" value="CbxX/CfxQ_RuBisCO_ESX"/>
</dbReference>
<gene>
    <name evidence="6" type="ordered locus">PTH_2484</name>
</gene>
<keyword evidence="2" id="KW-0547">Nucleotide-binding</keyword>
<dbReference type="eggNOG" id="COG0464">
    <property type="taxonomic scope" value="Bacteria"/>
</dbReference>
<feature type="transmembrane region" description="Helical" evidence="4">
    <location>
        <begin position="21"/>
        <end position="40"/>
    </location>
</feature>
<dbReference type="PRINTS" id="PR00819">
    <property type="entry name" value="CBXCFQXSUPER"/>
</dbReference>
<dbReference type="InterPro" id="IPR000641">
    <property type="entry name" value="CbxX/CfxQ"/>
</dbReference>
<dbReference type="Gene3D" id="3.40.50.300">
    <property type="entry name" value="P-loop containing nucleotide triphosphate hydrolases"/>
    <property type="match status" value="1"/>
</dbReference>
<name>A5CZD4_PELTS</name>
<dbReference type="AlphaFoldDB" id="A5CZD4"/>
<reference evidence="7" key="1">
    <citation type="journal article" date="2008" name="Genome Res.">
        <title>The genome of Pelotomaculum thermopropionicum reveals niche-associated evolution in anaerobic microbiota.</title>
        <authorList>
            <person name="Kosaka T."/>
            <person name="Kato S."/>
            <person name="Shimoyama T."/>
            <person name="Ishii S."/>
            <person name="Abe T."/>
            <person name="Watanabe K."/>
        </authorList>
    </citation>
    <scope>NUCLEOTIDE SEQUENCE [LARGE SCALE GENOMIC DNA]</scope>
    <source>
        <strain evidence="7">DSM 13744 / JCM 10971 / SI</strain>
    </source>
</reference>
<accession>A5CZD4</accession>
<dbReference type="SMART" id="SM00382">
    <property type="entry name" value="AAA"/>
    <property type="match status" value="1"/>
</dbReference>
<dbReference type="FunFam" id="3.40.50.300:FF:000216">
    <property type="entry name" value="Type VII secretion ATPase EccA"/>
    <property type="match status" value="1"/>
</dbReference>
<evidence type="ECO:0000313" key="6">
    <source>
        <dbReference type="EMBL" id="BAF60665.1"/>
    </source>
</evidence>
<dbReference type="Gene3D" id="1.10.8.60">
    <property type="match status" value="1"/>
</dbReference>
<dbReference type="STRING" id="370438.PTH_2484"/>